<name>A0A4S8L4L4_DENBC</name>
<proteinExistence type="predicted"/>
<dbReference type="SUPFAM" id="SSF50494">
    <property type="entry name" value="Trypsin-like serine proteases"/>
    <property type="match status" value="1"/>
</dbReference>
<dbReference type="AlphaFoldDB" id="A0A4S8L4L4"/>
<organism evidence="1 2">
    <name type="scientific">Dendrothele bispora (strain CBS 962.96)</name>
    <dbReference type="NCBI Taxonomy" id="1314807"/>
    <lineage>
        <taxon>Eukaryota</taxon>
        <taxon>Fungi</taxon>
        <taxon>Dikarya</taxon>
        <taxon>Basidiomycota</taxon>
        <taxon>Agaricomycotina</taxon>
        <taxon>Agaricomycetes</taxon>
        <taxon>Agaricomycetidae</taxon>
        <taxon>Agaricales</taxon>
        <taxon>Agaricales incertae sedis</taxon>
        <taxon>Dendrothele</taxon>
    </lineage>
</organism>
<dbReference type="Proteomes" id="UP000297245">
    <property type="component" value="Unassembled WGS sequence"/>
</dbReference>
<evidence type="ECO:0000313" key="1">
    <source>
        <dbReference type="EMBL" id="THU83321.1"/>
    </source>
</evidence>
<accession>A0A4S8L4L4</accession>
<sequence>MSTTTFISARVTMAATKDSDSLHTSLLGPVVPDVPAAPYPPSPIEAEHYFYGIYSKPRLIARSSSDVWREPRGAEAYLRPKELSPLGFDHPLRYIWEDKIGPTMVSYLDNNGVKCSSLDPVCIGYAGDSAPPAIVWIGVLPGTLTSEIGVNVAVHCQGILASQNIKDVHVELRESEIFHSAKLYKPVPSSFATVRVIEPFSTAVGLPISTEKTPDIGGTGGLFVFDPRHPGKIFLVTARHVIFSPDENNEHYCHSNTQPHEKVLLFSDGAVKEQIEAIGKAIREIRVDIQHQQERLEGSRQMEEEHAEAERNEAEYLLSKARKAITDLEGFHADVVRDWKDRTNRVIGHLFLSPPLGVGVLPDPIGDIVEDHGFTEDWAVIEIDQSKIDATNFVGNAVDLGMDPDVPTLTSWMNSNSTNPPSFEYPGDRLQKFSGLIPDEEMWKPDPQTRDRNNNPVIMVMKRGYGSGLTVGCLNTIRSYTRFCFNGKSGQSMEVAVLPRNSKSGPFSSGGDSGSSVIDGKGRLAGLLTGGSGTIEESDITYITSINFIRERMIKHGFEPNFFPSFNA</sequence>
<reference evidence="1 2" key="1">
    <citation type="journal article" date="2019" name="Nat. Ecol. Evol.">
        <title>Megaphylogeny resolves global patterns of mushroom evolution.</title>
        <authorList>
            <person name="Varga T."/>
            <person name="Krizsan K."/>
            <person name="Foldi C."/>
            <person name="Dima B."/>
            <person name="Sanchez-Garcia M."/>
            <person name="Sanchez-Ramirez S."/>
            <person name="Szollosi G.J."/>
            <person name="Szarkandi J.G."/>
            <person name="Papp V."/>
            <person name="Albert L."/>
            <person name="Andreopoulos W."/>
            <person name="Angelini C."/>
            <person name="Antonin V."/>
            <person name="Barry K.W."/>
            <person name="Bougher N.L."/>
            <person name="Buchanan P."/>
            <person name="Buyck B."/>
            <person name="Bense V."/>
            <person name="Catcheside P."/>
            <person name="Chovatia M."/>
            <person name="Cooper J."/>
            <person name="Damon W."/>
            <person name="Desjardin D."/>
            <person name="Finy P."/>
            <person name="Geml J."/>
            <person name="Haridas S."/>
            <person name="Hughes K."/>
            <person name="Justo A."/>
            <person name="Karasinski D."/>
            <person name="Kautmanova I."/>
            <person name="Kiss B."/>
            <person name="Kocsube S."/>
            <person name="Kotiranta H."/>
            <person name="LaButti K.M."/>
            <person name="Lechner B.E."/>
            <person name="Liimatainen K."/>
            <person name="Lipzen A."/>
            <person name="Lukacs Z."/>
            <person name="Mihaltcheva S."/>
            <person name="Morgado L.N."/>
            <person name="Niskanen T."/>
            <person name="Noordeloos M.E."/>
            <person name="Ohm R.A."/>
            <person name="Ortiz-Santana B."/>
            <person name="Ovrebo C."/>
            <person name="Racz N."/>
            <person name="Riley R."/>
            <person name="Savchenko A."/>
            <person name="Shiryaev A."/>
            <person name="Soop K."/>
            <person name="Spirin V."/>
            <person name="Szebenyi C."/>
            <person name="Tomsovsky M."/>
            <person name="Tulloss R.E."/>
            <person name="Uehling J."/>
            <person name="Grigoriev I.V."/>
            <person name="Vagvolgyi C."/>
            <person name="Papp T."/>
            <person name="Martin F.M."/>
            <person name="Miettinen O."/>
            <person name="Hibbett D.S."/>
            <person name="Nagy L.G."/>
        </authorList>
    </citation>
    <scope>NUCLEOTIDE SEQUENCE [LARGE SCALE GENOMIC DNA]</scope>
    <source>
        <strain evidence="1 2">CBS 962.96</strain>
    </source>
</reference>
<gene>
    <name evidence="1" type="ORF">K435DRAFT_784224</name>
</gene>
<keyword evidence="2" id="KW-1185">Reference proteome</keyword>
<evidence type="ECO:0000313" key="2">
    <source>
        <dbReference type="Proteomes" id="UP000297245"/>
    </source>
</evidence>
<evidence type="ECO:0008006" key="3">
    <source>
        <dbReference type="Google" id="ProtNLM"/>
    </source>
</evidence>
<protein>
    <recommendedName>
        <fullName evidence="3">Trypsin-like serine protease</fullName>
    </recommendedName>
</protein>
<dbReference type="OrthoDB" id="5424209at2759"/>
<dbReference type="InterPro" id="IPR009003">
    <property type="entry name" value="Peptidase_S1_PA"/>
</dbReference>
<dbReference type="EMBL" id="ML179670">
    <property type="protein sequence ID" value="THU83321.1"/>
    <property type="molecule type" value="Genomic_DNA"/>
</dbReference>